<dbReference type="SMART" id="SM00116">
    <property type="entry name" value="CBS"/>
    <property type="match status" value="2"/>
</dbReference>
<proteinExistence type="predicted"/>
<feature type="domain" description="CBS" evidence="3">
    <location>
        <begin position="98"/>
        <end position="150"/>
    </location>
</feature>
<dbReference type="CDD" id="cd04586">
    <property type="entry name" value="CBS_pair_BON_assoc"/>
    <property type="match status" value="1"/>
</dbReference>
<keyword evidence="1 2" id="KW-0129">CBS domain</keyword>
<feature type="domain" description="CBS" evidence="3">
    <location>
        <begin position="8"/>
        <end position="65"/>
    </location>
</feature>
<dbReference type="SUPFAM" id="SSF54631">
    <property type="entry name" value="CBS-domain pair"/>
    <property type="match status" value="1"/>
</dbReference>
<dbReference type="eggNOG" id="COG0517">
    <property type="taxonomic scope" value="Bacteria"/>
</dbReference>
<keyword evidence="5" id="KW-1185">Reference proteome</keyword>
<gene>
    <name evidence="4" type="ordered locus">Dde_2046</name>
</gene>
<accession>Q30ZQ3</accession>
<evidence type="ECO:0000256" key="1">
    <source>
        <dbReference type="ARBA" id="ARBA00023122"/>
    </source>
</evidence>
<dbReference type="RefSeq" id="WP_011367948.1">
    <property type="nucleotide sequence ID" value="NC_007519.1"/>
</dbReference>
<dbReference type="PROSITE" id="PS51371">
    <property type="entry name" value="CBS"/>
    <property type="match status" value="2"/>
</dbReference>
<dbReference type="InterPro" id="IPR046342">
    <property type="entry name" value="CBS_dom_sf"/>
</dbReference>
<dbReference type="STRING" id="207559.Dde_2046"/>
<dbReference type="KEGG" id="dde:Dde_2046"/>
<dbReference type="PANTHER" id="PTHR43080">
    <property type="entry name" value="CBS DOMAIN-CONTAINING PROTEIN CBSX3, MITOCHONDRIAL"/>
    <property type="match status" value="1"/>
</dbReference>
<dbReference type="Gene3D" id="3.10.580.10">
    <property type="entry name" value="CBS-domain"/>
    <property type="match status" value="1"/>
</dbReference>
<evidence type="ECO:0000313" key="4">
    <source>
        <dbReference type="EMBL" id="ABB38843.1"/>
    </source>
</evidence>
<sequence length="150" mass="16115">MLSAKDIMSADPVTVAPDMDIIEATKLMLEYKFNGLPVVDDAGKLVGVLCQSDLVAQQKKVNLPSLFTILDGFIPLKSLSDMDSEMRKVAATRVSDAMTDNPATVTPDTPLDEVATLMVDSKYYTLPVVKDGILVGVVGKEDVLRTLVGV</sequence>
<organism evidence="4 5">
    <name type="scientific">Oleidesulfovibrio alaskensis (strain ATCC BAA-1058 / DSM 17464 / G20)</name>
    <name type="common">Desulfovibrio alaskensis</name>
    <dbReference type="NCBI Taxonomy" id="207559"/>
    <lineage>
        <taxon>Bacteria</taxon>
        <taxon>Pseudomonadati</taxon>
        <taxon>Thermodesulfobacteriota</taxon>
        <taxon>Desulfovibrionia</taxon>
        <taxon>Desulfovibrionales</taxon>
        <taxon>Desulfovibrionaceae</taxon>
        <taxon>Oleidesulfovibrio</taxon>
    </lineage>
</organism>
<dbReference type="PANTHER" id="PTHR43080:SF26">
    <property type="entry name" value="REGULATORY PROTEIN"/>
    <property type="match status" value="1"/>
</dbReference>
<evidence type="ECO:0000256" key="2">
    <source>
        <dbReference type="PROSITE-ProRule" id="PRU00703"/>
    </source>
</evidence>
<dbReference type="InterPro" id="IPR051257">
    <property type="entry name" value="Diverse_CBS-Domain"/>
</dbReference>
<protein>
    <submittedName>
        <fullName evidence="4">CBS domain containing membrane protein</fullName>
    </submittedName>
</protein>
<dbReference type="AlphaFoldDB" id="Q30ZQ3"/>
<evidence type="ECO:0000259" key="3">
    <source>
        <dbReference type="PROSITE" id="PS51371"/>
    </source>
</evidence>
<dbReference type="InterPro" id="IPR000644">
    <property type="entry name" value="CBS_dom"/>
</dbReference>
<reference evidence="4 5" key="1">
    <citation type="journal article" date="2011" name="J. Bacteriol.">
        <title>Complete genome sequence and updated annotation of Desulfovibrio alaskensis G20.</title>
        <authorList>
            <person name="Hauser L.J."/>
            <person name="Land M.L."/>
            <person name="Brown S.D."/>
            <person name="Larimer F."/>
            <person name="Keller K.L."/>
            <person name="Rapp-Giles B.J."/>
            <person name="Price M.N."/>
            <person name="Lin M."/>
            <person name="Bruce D.C."/>
            <person name="Detter J.C."/>
            <person name="Tapia R."/>
            <person name="Han C.S."/>
            <person name="Goodwin L.A."/>
            <person name="Cheng J.F."/>
            <person name="Pitluck S."/>
            <person name="Copeland A."/>
            <person name="Lucas S."/>
            <person name="Nolan M."/>
            <person name="Lapidus A.L."/>
            <person name="Palumbo A.V."/>
            <person name="Wall J.D."/>
        </authorList>
    </citation>
    <scope>NUCLEOTIDE SEQUENCE [LARGE SCALE GENOMIC DNA]</scope>
    <source>
        <strain evidence="5">ATCC BAA 1058 / DSM 17464 / G20</strain>
    </source>
</reference>
<dbReference type="Pfam" id="PF00571">
    <property type="entry name" value="CBS"/>
    <property type="match status" value="2"/>
</dbReference>
<dbReference type="EMBL" id="CP000112">
    <property type="protein sequence ID" value="ABB38843.1"/>
    <property type="molecule type" value="Genomic_DNA"/>
</dbReference>
<evidence type="ECO:0000313" key="5">
    <source>
        <dbReference type="Proteomes" id="UP000002710"/>
    </source>
</evidence>
<name>Q30ZQ3_OLEA2</name>
<dbReference type="HOGENOM" id="CLU_040681_9_0_7"/>
<dbReference type="Proteomes" id="UP000002710">
    <property type="component" value="Chromosome"/>
</dbReference>